<name>K6XVR7_9ALTE</name>
<comment type="caution">
    <text evidence="1">The sequence shown here is derived from an EMBL/GenBank/DDBJ whole genome shotgun (WGS) entry which is preliminary data.</text>
</comment>
<organism evidence="1 2">
    <name type="scientific">Paraglaciecola mesophila KMM 241</name>
    <dbReference type="NCBI Taxonomy" id="1128912"/>
    <lineage>
        <taxon>Bacteria</taxon>
        <taxon>Pseudomonadati</taxon>
        <taxon>Pseudomonadota</taxon>
        <taxon>Gammaproteobacteria</taxon>
        <taxon>Alteromonadales</taxon>
        <taxon>Alteromonadaceae</taxon>
        <taxon>Paraglaciecola</taxon>
    </lineage>
</organism>
<dbReference type="AlphaFoldDB" id="K6XVR7"/>
<proteinExistence type="predicted"/>
<reference evidence="1 2" key="1">
    <citation type="journal article" date="2017" name="Antonie Van Leeuwenhoek">
        <title>Rhizobium rhizosphaerae sp. nov., a novel species isolated from rice rhizosphere.</title>
        <authorList>
            <person name="Zhao J.J."/>
            <person name="Zhang J."/>
            <person name="Zhang R.J."/>
            <person name="Zhang C.W."/>
            <person name="Yin H.Q."/>
            <person name="Zhang X.X."/>
        </authorList>
    </citation>
    <scope>NUCLEOTIDE SEQUENCE [LARGE SCALE GENOMIC DNA]</scope>
    <source>
        <strain evidence="1 2">KMM 241</strain>
    </source>
</reference>
<dbReference type="EMBL" id="BAEP01000049">
    <property type="protein sequence ID" value="GAC24709.1"/>
    <property type="molecule type" value="Genomic_DNA"/>
</dbReference>
<protein>
    <submittedName>
        <fullName evidence="1">Uncharacterized protein</fullName>
    </submittedName>
</protein>
<gene>
    <name evidence="1" type="ORF">GMES_2414</name>
</gene>
<evidence type="ECO:0000313" key="1">
    <source>
        <dbReference type="EMBL" id="GAC24709.1"/>
    </source>
</evidence>
<accession>K6XVR7</accession>
<sequence>MVASSKSMQSPEGAFLLLMSLAFLLSVGMYGQIIVLSVSAI</sequence>
<dbReference type="Proteomes" id="UP000006263">
    <property type="component" value="Unassembled WGS sequence"/>
</dbReference>
<evidence type="ECO:0000313" key="2">
    <source>
        <dbReference type="Proteomes" id="UP000006263"/>
    </source>
</evidence>